<feature type="binding site" evidence="5">
    <location>
        <position position="135"/>
    </location>
    <ligand>
        <name>S-adenosyl-L-methionine</name>
        <dbReference type="ChEBI" id="CHEBI:59789"/>
    </ligand>
</feature>
<proteinExistence type="inferred from homology"/>
<reference evidence="6 7" key="1">
    <citation type="submission" date="2020-06" db="EMBL/GenBank/DDBJ databases">
        <title>Sulfitobacter algicola sp. nov., isolated from green algae.</title>
        <authorList>
            <person name="Wang C."/>
        </authorList>
    </citation>
    <scope>NUCLEOTIDE SEQUENCE [LARGE SCALE GENOMIC DNA]</scope>
    <source>
        <strain evidence="6 7">1151</strain>
    </source>
</reference>
<evidence type="ECO:0000313" key="7">
    <source>
        <dbReference type="Proteomes" id="UP000777935"/>
    </source>
</evidence>
<evidence type="ECO:0000256" key="3">
    <source>
        <dbReference type="ARBA" id="ARBA00022688"/>
    </source>
</evidence>
<dbReference type="EC" id="2.1.1.64" evidence="5"/>
<comment type="catalytic activity">
    <reaction evidence="5">
        <text>a 3-(all-trans-polyprenyl)benzene-1,2-diol + S-adenosyl-L-methionine = a 2-methoxy-6-(all-trans-polyprenyl)phenol + S-adenosyl-L-homocysteine + H(+)</text>
        <dbReference type="Rhea" id="RHEA:31411"/>
        <dbReference type="Rhea" id="RHEA-COMP:9550"/>
        <dbReference type="Rhea" id="RHEA-COMP:9551"/>
        <dbReference type="ChEBI" id="CHEBI:15378"/>
        <dbReference type="ChEBI" id="CHEBI:57856"/>
        <dbReference type="ChEBI" id="CHEBI:59789"/>
        <dbReference type="ChEBI" id="CHEBI:62729"/>
        <dbReference type="ChEBI" id="CHEBI:62731"/>
        <dbReference type="EC" id="2.1.1.222"/>
    </reaction>
</comment>
<comment type="pathway">
    <text evidence="5">Cofactor biosynthesis; ubiquinone biosynthesis.</text>
</comment>
<evidence type="ECO:0000256" key="1">
    <source>
        <dbReference type="ARBA" id="ARBA00022603"/>
    </source>
</evidence>
<dbReference type="InterPro" id="IPR029063">
    <property type="entry name" value="SAM-dependent_MTases_sf"/>
</dbReference>
<keyword evidence="3 5" id="KW-0831">Ubiquinone biosynthesis</keyword>
<dbReference type="GO" id="GO:0032259">
    <property type="term" value="P:methylation"/>
    <property type="evidence" value="ECO:0007669"/>
    <property type="project" value="UniProtKB-KW"/>
</dbReference>
<feature type="binding site" evidence="5">
    <location>
        <position position="92"/>
    </location>
    <ligand>
        <name>S-adenosyl-L-methionine</name>
        <dbReference type="ChEBI" id="CHEBI:59789"/>
    </ligand>
</feature>
<evidence type="ECO:0000256" key="5">
    <source>
        <dbReference type="HAMAP-Rule" id="MF_00472"/>
    </source>
</evidence>
<dbReference type="EMBL" id="JABUFE010000001">
    <property type="protein sequence ID" value="NSX53524.1"/>
    <property type="molecule type" value="Genomic_DNA"/>
</dbReference>
<dbReference type="SUPFAM" id="SSF53335">
    <property type="entry name" value="S-adenosyl-L-methionine-dependent methyltransferases"/>
    <property type="match status" value="1"/>
</dbReference>
<dbReference type="Pfam" id="PF13489">
    <property type="entry name" value="Methyltransf_23"/>
    <property type="match status" value="1"/>
</dbReference>
<gene>
    <name evidence="5 6" type="primary">ubiG</name>
    <name evidence="6" type="ORF">HRQ87_01800</name>
</gene>
<organism evidence="6 7">
    <name type="scientific">Parasulfitobacter algicola</name>
    <dbReference type="NCBI Taxonomy" id="2614809"/>
    <lineage>
        <taxon>Bacteria</taxon>
        <taxon>Pseudomonadati</taxon>
        <taxon>Pseudomonadota</taxon>
        <taxon>Alphaproteobacteria</taxon>
        <taxon>Rhodobacterales</taxon>
        <taxon>Roseobacteraceae</taxon>
        <taxon>Parasulfitobacter</taxon>
    </lineage>
</organism>
<comment type="function">
    <text evidence="5">O-methyltransferase that catalyzes the 2 O-methylation steps in the ubiquinone biosynthetic pathway.</text>
</comment>
<dbReference type="EC" id="2.1.1.222" evidence="5"/>
<feature type="binding site" evidence="5">
    <location>
        <position position="40"/>
    </location>
    <ligand>
        <name>S-adenosyl-L-methionine</name>
        <dbReference type="ChEBI" id="CHEBI:59789"/>
    </ligand>
</feature>
<dbReference type="Gene3D" id="3.40.50.150">
    <property type="entry name" value="Vaccinia Virus protein VP39"/>
    <property type="match status" value="1"/>
</dbReference>
<comment type="similarity">
    <text evidence="5">Belongs to the methyltransferase superfamily. UbiG/COQ3 family.</text>
</comment>
<feature type="binding site" evidence="5">
    <location>
        <position position="71"/>
    </location>
    <ligand>
        <name>S-adenosyl-L-methionine</name>
        <dbReference type="ChEBI" id="CHEBI:59789"/>
    </ligand>
</feature>
<protein>
    <recommendedName>
        <fullName evidence="5">Ubiquinone biosynthesis O-methyltransferase</fullName>
    </recommendedName>
    <alternativeName>
        <fullName evidence="5">2-polyprenyl-6-hydroxyphenol methylase</fullName>
        <ecNumber evidence="5">2.1.1.222</ecNumber>
    </alternativeName>
    <alternativeName>
        <fullName evidence="5">3-demethylubiquinone 3-O-methyltransferase</fullName>
        <ecNumber evidence="5">2.1.1.64</ecNumber>
    </alternativeName>
</protein>
<dbReference type="HAMAP" id="MF_00472">
    <property type="entry name" value="UbiG"/>
    <property type="match status" value="1"/>
</dbReference>
<dbReference type="Proteomes" id="UP000777935">
    <property type="component" value="Unassembled WGS sequence"/>
</dbReference>
<comment type="catalytic activity">
    <reaction evidence="5">
        <text>a 3-demethylubiquinol + S-adenosyl-L-methionine = a ubiquinol + S-adenosyl-L-homocysteine + H(+)</text>
        <dbReference type="Rhea" id="RHEA:44380"/>
        <dbReference type="Rhea" id="RHEA-COMP:9566"/>
        <dbReference type="Rhea" id="RHEA-COMP:10914"/>
        <dbReference type="ChEBI" id="CHEBI:15378"/>
        <dbReference type="ChEBI" id="CHEBI:17976"/>
        <dbReference type="ChEBI" id="CHEBI:57856"/>
        <dbReference type="ChEBI" id="CHEBI:59789"/>
        <dbReference type="ChEBI" id="CHEBI:84422"/>
        <dbReference type="EC" id="2.1.1.64"/>
    </reaction>
</comment>
<dbReference type="RefSeq" id="WP_174134632.1">
    <property type="nucleotide sequence ID" value="NZ_JABUFE010000001.1"/>
</dbReference>
<keyword evidence="2 5" id="KW-0808">Transferase</keyword>
<dbReference type="NCBIfam" id="TIGR01983">
    <property type="entry name" value="UbiG"/>
    <property type="match status" value="1"/>
</dbReference>
<evidence type="ECO:0000256" key="4">
    <source>
        <dbReference type="ARBA" id="ARBA00022691"/>
    </source>
</evidence>
<accession>A0ABX2IL05</accession>
<sequence>MQAAETTVDPSEIDKFEAMAAEWWDPNGKFKPLHMLNPCRLDYITKQIAADFRRDLNTDKPFEGLRLLDIGCGGGLLSEPMARLGATVVGADAAERNIPVARVHAEQSGLEIDYRHTTAEALVEDGEKFDIVLNMEVVEHVADPLAYLTACQRLLKPGGLHICSTINRNPKSFAAAIVGAEYVMRWLPKGTHEWQKFITPDELFELLKKAGLDPVDRKGFVFNPITWSWKVSERDTSVNYVTASVKPA</sequence>
<keyword evidence="1 5" id="KW-0489">Methyltransferase</keyword>
<dbReference type="CDD" id="cd02440">
    <property type="entry name" value="AdoMet_MTases"/>
    <property type="match status" value="1"/>
</dbReference>
<dbReference type="GO" id="GO:0102208">
    <property type="term" value="F:2-polyprenyl-6-hydroxyphenol methylase activity"/>
    <property type="evidence" value="ECO:0007669"/>
    <property type="project" value="UniProtKB-EC"/>
</dbReference>
<keyword evidence="4 5" id="KW-0949">S-adenosyl-L-methionine</keyword>
<dbReference type="InterPro" id="IPR010233">
    <property type="entry name" value="UbiG_MeTrfase"/>
</dbReference>
<dbReference type="GO" id="GO:0061542">
    <property type="term" value="F:3-demethylubiquinol 3-O-methyltransferase activity"/>
    <property type="evidence" value="ECO:0007669"/>
    <property type="project" value="UniProtKB-EC"/>
</dbReference>
<evidence type="ECO:0000313" key="6">
    <source>
        <dbReference type="EMBL" id="NSX53524.1"/>
    </source>
</evidence>
<dbReference type="PANTHER" id="PTHR43464:SF19">
    <property type="entry name" value="UBIQUINONE BIOSYNTHESIS O-METHYLTRANSFERASE, MITOCHONDRIAL"/>
    <property type="match status" value="1"/>
</dbReference>
<name>A0ABX2IL05_9RHOB</name>
<keyword evidence="7" id="KW-1185">Reference proteome</keyword>
<dbReference type="PANTHER" id="PTHR43464">
    <property type="entry name" value="METHYLTRANSFERASE"/>
    <property type="match status" value="1"/>
</dbReference>
<comment type="caution">
    <text evidence="6">The sequence shown here is derived from an EMBL/GenBank/DDBJ whole genome shotgun (WGS) entry which is preliminary data.</text>
</comment>
<evidence type="ECO:0000256" key="2">
    <source>
        <dbReference type="ARBA" id="ARBA00022679"/>
    </source>
</evidence>